<gene>
    <name evidence="2" type="ORF">METZ01_LOCUS251311</name>
</gene>
<dbReference type="Gene3D" id="3.10.20.30">
    <property type="match status" value="1"/>
</dbReference>
<dbReference type="Pfam" id="PF00111">
    <property type="entry name" value="Fer2"/>
    <property type="match status" value="1"/>
</dbReference>
<evidence type="ECO:0000313" key="2">
    <source>
        <dbReference type="EMBL" id="SVB98457.1"/>
    </source>
</evidence>
<dbReference type="PROSITE" id="PS51085">
    <property type="entry name" value="2FE2S_FER_2"/>
    <property type="match status" value="1"/>
</dbReference>
<name>A0A382IGV4_9ZZZZ</name>
<dbReference type="AlphaFoldDB" id="A0A382IGV4"/>
<feature type="domain" description="2Fe-2S ferredoxin-type" evidence="1">
    <location>
        <begin position="5"/>
        <end position="109"/>
    </location>
</feature>
<dbReference type="InterPro" id="IPR012675">
    <property type="entry name" value="Beta-grasp_dom_sf"/>
</dbReference>
<reference evidence="2" key="1">
    <citation type="submission" date="2018-05" db="EMBL/GenBank/DDBJ databases">
        <authorList>
            <person name="Lanie J.A."/>
            <person name="Ng W.-L."/>
            <person name="Kazmierczak K.M."/>
            <person name="Andrzejewski T.M."/>
            <person name="Davidsen T.M."/>
            <person name="Wayne K.J."/>
            <person name="Tettelin H."/>
            <person name="Glass J.I."/>
            <person name="Rusch D."/>
            <person name="Podicherti R."/>
            <person name="Tsui H.-C.T."/>
            <person name="Winkler M.E."/>
        </authorList>
    </citation>
    <scope>NUCLEOTIDE SEQUENCE</scope>
</reference>
<protein>
    <recommendedName>
        <fullName evidence="1">2Fe-2S ferredoxin-type domain-containing protein</fullName>
    </recommendedName>
</protein>
<dbReference type="InterPro" id="IPR036010">
    <property type="entry name" value="2Fe-2S_ferredoxin-like_sf"/>
</dbReference>
<dbReference type="GO" id="GO:0051536">
    <property type="term" value="F:iron-sulfur cluster binding"/>
    <property type="evidence" value="ECO:0007669"/>
    <property type="project" value="InterPro"/>
</dbReference>
<sequence length="109" mass="11845">MSDTIQVVFTPSGRRGEVPQGTAVLDAAQKLGVDLDSVCGGRGLCGRCQIICSEGEFPKFGFTSKQEHLTEFSVVEARYHEKLKPLAPGRRLGCQARLQGNAIIDIPRE</sequence>
<organism evidence="2">
    <name type="scientific">marine metagenome</name>
    <dbReference type="NCBI Taxonomy" id="408172"/>
    <lineage>
        <taxon>unclassified sequences</taxon>
        <taxon>metagenomes</taxon>
        <taxon>ecological metagenomes</taxon>
    </lineage>
</organism>
<dbReference type="InterPro" id="IPR001041">
    <property type="entry name" value="2Fe-2S_ferredoxin-type"/>
</dbReference>
<feature type="non-terminal residue" evidence="2">
    <location>
        <position position="109"/>
    </location>
</feature>
<dbReference type="EMBL" id="UINC01067105">
    <property type="protein sequence ID" value="SVB98457.1"/>
    <property type="molecule type" value="Genomic_DNA"/>
</dbReference>
<dbReference type="SUPFAM" id="SSF54292">
    <property type="entry name" value="2Fe-2S ferredoxin-like"/>
    <property type="match status" value="1"/>
</dbReference>
<dbReference type="CDD" id="cd00207">
    <property type="entry name" value="fer2"/>
    <property type="match status" value="1"/>
</dbReference>
<evidence type="ECO:0000259" key="1">
    <source>
        <dbReference type="PROSITE" id="PS51085"/>
    </source>
</evidence>
<proteinExistence type="predicted"/>
<accession>A0A382IGV4</accession>